<keyword evidence="3" id="KW-1185">Reference proteome</keyword>
<dbReference type="EnsemblMetazoa" id="XM_038191983.1">
    <property type="protein sequence ID" value="XP_038047911.1"/>
    <property type="gene ID" value="LOC119722009"/>
</dbReference>
<sequence>MLSTDVPCRPDPSAFDILEDICGGYVYGNQKTECHIDMESFHSIIDDRHLLQEPVKLPFQNKVIQAHGKTVQMTTDNSESATEEDSSDTSENSSDYHGSESDESESDEESIVFDQLTDNSSQFQPRPCRGKAELEANGKVQPSSDSSSDGSDSSFDEIHIEYYKQKEVEGGLIRAYNKFNACLFCEKLVNDGGVTMGDFLKPSKFDAVIQAVEDLAGQDEGEGGDHELQRPSFALKAGYDLAWLARIKRGRAIRSHDITSEEEANKFLQLHRSEWGLKVSASACNTLNTRKSKKPVSLPKTSDLQKLSKYVTSEVKKCNEMFTTSSTANYSFLKRMQKVTLVRLLLFNKRRPLELSQITTDTYINRPGWNNSRVEELLCQMTSLEKKLLESHDLLKMIGKRGRTVPVIVPPDCSKSLNAISKLRHLFIPPSNQYMFARNTPSTHMQAGHVLKEIISEVSLDSPQDIRTTKMQKYTATVAQILSLQPHQLEWVASHLGHSVNIHKDFYRVQDSTIELCKVSKLLMAIDAGDVGQWAGKSLDDIQVEDIEMEATDEIDDDGDEDEQEMNQVSLQTCFNKSSSAREPSPSCAPRCTPRRVETETRSSSREMPSELAEGSRPLRVSGKGDKFPWSKQETSCIWAQMRELILKEKVPGKKECQACITASVPILDKRTWQCVSIRSII</sequence>
<dbReference type="GeneID" id="119722012"/>
<dbReference type="GeneID" id="119722020"/>
<feature type="region of interest" description="Disordered" evidence="1">
    <location>
        <begin position="69"/>
        <end position="110"/>
    </location>
</feature>
<dbReference type="OrthoDB" id="10066781at2759"/>
<dbReference type="PANTHER" id="PTHR33480">
    <property type="entry name" value="SET DOMAIN-CONTAINING PROTEIN-RELATED"/>
    <property type="match status" value="1"/>
</dbReference>
<dbReference type="RefSeq" id="XP_038047916.1">
    <property type="nucleotide sequence ID" value="XM_038191988.1"/>
</dbReference>
<dbReference type="AlphaFoldDB" id="A0A913ZA83"/>
<protein>
    <submittedName>
        <fullName evidence="2">Uncharacterized protein</fullName>
    </submittedName>
</protein>
<feature type="region of interest" description="Disordered" evidence="1">
    <location>
        <begin position="574"/>
        <end position="625"/>
    </location>
</feature>
<dbReference type="GeneID" id="119722009"/>
<dbReference type="RefSeq" id="XP_038047923.1">
    <property type="nucleotide sequence ID" value="XM_038191995.1"/>
</dbReference>
<dbReference type="EnsemblMetazoa" id="XM_038191986.1">
    <property type="protein sequence ID" value="XP_038047914.1"/>
    <property type="gene ID" value="LOC119722010"/>
</dbReference>
<organism evidence="2 3">
    <name type="scientific">Patiria miniata</name>
    <name type="common">Bat star</name>
    <name type="synonym">Asterina miniata</name>
    <dbReference type="NCBI Taxonomy" id="46514"/>
    <lineage>
        <taxon>Eukaryota</taxon>
        <taxon>Metazoa</taxon>
        <taxon>Echinodermata</taxon>
        <taxon>Eleutherozoa</taxon>
        <taxon>Asterozoa</taxon>
        <taxon>Asteroidea</taxon>
        <taxon>Valvatacea</taxon>
        <taxon>Valvatida</taxon>
        <taxon>Asterinidae</taxon>
        <taxon>Patiria</taxon>
    </lineage>
</organism>
<feature type="compositionally biased region" description="Acidic residues" evidence="1">
    <location>
        <begin position="101"/>
        <end position="110"/>
    </location>
</feature>
<reference evidence="2" key="1">
    <citation type="submission" date="2022-11" db="UniProtKB">
        <authorList>
            <consortium name="EnsemblMetazoa"/>
        </authorList>
    </citation>
    <scope>IDENTIFICATION</scope>
</reference>
<accession>A0A913ZA83</accession>
<feature type="compositionally biased region" description="Basic and acidic residues" evidence="1">
    <location>
        <begin position="595"/>
        <end position="609"/>
    </location>
</feature>
<evidence type="ECO:0000313" key="3">
    <source>
        <dbReference type="Proteomes" id="UP000887568"/>
    </source>
</evidence>
<dbReference type="Proteomes" id="UP000887568">
    <property type="component" value="Unplaced"/>
</dbReference>
<dbReference type="GeneID" id="119722010"/>
<evidence type="ECO:0000313" key="2">
    <source>
        <dbReference type="EnsemblMetazoa" id="XP_038047911.1"/>
    </source>
</evidence>
<dbReference type="RefSeq" id="XP_038047914.1">
    <property type="nucleotide sequence ID" value="XM_038191986.1"/>
</dbReference>
<feature type="compositionally biased region" description="Low complexity" evidence="1">
    <location>
        <begin position="143"/>
        <end position="153"/>
    </location>
</feature>
<dbReference type="PANTHER" id="PTHR33480:SF1">
    <property type="entry name" value="TYR RECOMBINASE DOMAIN-CONTAINING PROTEIN"/>
    <property type="match status" value="1"/>
</dbReference>
<dbReference type="RefSeq" id="XP_038047911.1">
    <property type="nucleotide sequence ID" value="XM_038191983.1"/>
</dbReference>
<feature type="region of interest" description="Disordered" evidence="1">
    <location>
        <begin position="133"/>
        <end position="153"/>
    </location>
</feature>
<proteinExistence type="predicted"/>
<dbReference type="EnsemblMetazoa" id="XM_038191995.1">
    <property type="protein sequence ID" value="XP_038047923.1"/>
    <property type="gene ID" value="LOC119722020"/>
</dbReference>
<evidence type="ECO:0000256" key="1">
    <source>
        <dbReference type="SAM" id="MobiDB-lite"/>
    </source>
</evidence>
<name>A0A913ZA83_PATMI</name>
<dbReference type="EnsemblMetazoa" id="XM_038191988.1">
    <property type="protein sequence ID" value="XP_038047916.1"/>
    <property type="gene ID" value="LOC119722012"/>
</dbReference>